<protein>
    <recommendedName>
        <fullName evidence="1">C2 domain-containing protein</fullName>
    </recommendedName>
</protein>
<gene>
    <name evidence="2" type="ORF">GTHE00462_LOCUS21015</name>
</gene>
<feature type="domain" description="C2" evidence="1">
    <location>
        <begin position="186"/>
        <end position="333"/>
    </location>
</feature>
<name>A0A7S4L0E3_GUITH</name>
<dbReference type="CDD" id="cd00030">
    <property type="entry name" value="C2"/>
    <property type="match status" value="1"/>
</dbReference>
<dbReference type="AlphaFoldDB" id="A0A7S4L0E3"/>
<dbReference type="PROSITE" id="PS50004">
    <property type="entry name" value="C2"/>
    <property type="match status" value="1"/>
</dbReference>
<dbReference type="EMBL" id="HBKN01027162">
    <property type="protein sequence ID" value="CAE2310373.1"/>
    <property type="molecule type" value="Transcribed_RNA"/>
</dbReference>
<sequence length="421" mass="47964">MEGKFSGTFRGGGTISDSPFAPVLAVASIQDRGSDARWNRNSFQAFGMDRHNNARRESIDQLMDARLERAKLLATKKDKLSKLLQNKFLAETTSLVKSGFDNLANTARDFSNDVVTAVADSFKEQEKTEEVVETFISCEHNTDSIRAGNLATEAQKEAKRAMRASRRAQDVARQIHVTPKDFRRFSKENIDLSGLSMRPENQKQAILSVTIHGGRHFPLQSHTQESSENSGRYVSSYVQVNLLRGSEPTFQAFSTCVCNNKKHPSWQETFKFYFMQSESELMLDHVFEFLLLKDTPQNILDQDNSVETNRLIGKFKVPFKSFIQFFPRVRHPAGEVDEEYHEGQISRWFNIDTSYYLSKTPQVFVTCSLFDPNAPKKLSKKAKATMAQLLPASEDYSIPKERPPPEWKGHPQHFLLYGDLD</sequence>
<evidence type="ECO:0000313" key="2">
    <source>
        <dbReference type="EMBL" id="CAE2310373.1"/>
    </source>
</evidence>
<dbReference type="Gene3D" id="2.60.40.150">
    <property type="entry name" value="C2 domain"/>
    <property type="match status" value="1"/>
</dbReference>
<accession>A0A7S4L0E3</accession>
<dbReference type="InterPro" id="IPR000008">
    <property type="entry name" value="C2_dom"/>
</dbReference>
<dbReference type="InterPro" id="IPR035892">
    <property type="entry name" value="C2_domain_sf"/>
</dbReference>
<dbReference type="Pfam" id="PF00168">
    <property type="entry name" value="C2"/>
    <property type="match status" value="1"/>
</dbReference>
<reference evidence="2" key="1">
    <citation type="submission" date="2021-01" db="EMBL/GenBank/DDBJ databases">
        <authorList>
            <person name="Corre E."/>
            <person name="Pelletier E."/>
            <person name="Niang G."/>
            <person name="Scheremetjew M."/>
            <person name="Finn R."/>
            <person name="Kale V."/>
            <person name="Holt S."/>
            <person name="Cochrane G."/>
            <person name="Meng A."/>
            <person name="Brown T."/>
            <person name="Cohen L."/>
        </authorList>
    </citation>
    <scope>NUCLEOTIDE SEQUENCE</scope>
    <source>
        <strain evidence="2">CCMP 2712</strain>
    </source>
</reference>
<proteinExistence type="predicted"/>
<organism evidence="2">
    <name type="scientific">Guillardia theta</name>
    <name type="common">Cryptophyte</name>
    <name type="synonym">Cryptomonas phi</name>
    <dbReference type="NCBI Taxonomy" id="55529"/>
    <lineage>
        <taxon>Eukaryota</taxon>
        <taxon>Cryptophyceae</taxon>
        <taxon>Pyrenomonadales</taxon>
        <taxon>Geminigeraceae</taxon>
        <taxon>Guillardia</taxon>
    </lineage>
</organism>
<evidence type="ECO:0000259" key="1">
    <source>
        <dbReference type="PROSITE" id="PS50004"/>
    </source>
</evidence>
<dbReference type="SUPFAM" id="SSF49562">
    <property type="entry name" value="C2 domain (Calcium/lipid-binding domain, CaLB)"/>
    <property type="match status" value="1"/>
</dbReference>
<dbReference type="SMART" id="SM00239">
    <property type="entry name" value="C2"/>
    <property type="match status" value="1"/>
</dbReference>